<keyword evidence="2 5" id="KW-0812">Transmembrane</keyword>
<feature type="transmembrane region" description="Helical" evidence="5">
    <location>
        <begin position="333"/>
        <end position="351"/>
    </location>
</feature>
<keyword evidence="3 5" id="KW-1133">Transmembrane helix</keyword>
<gene>
    <name evidence="7" type="ORF">Q5H92_11505</name>
</gene>
<dbReference type="InterPro" id="IPR002645">
    <property type="entry name" value="STAS_dom"/>
</dbReference>
<evidence type="ECO:0000313" key="8">
    <source>
        <dbReference type="Proteomes" id="UP001167796"/>
    </source>
</evidence>
<keyword evidence="4 5" id="KW-0472">Membrane</keyword>
<dbReference type="InterPro" id="IPR036513">
    <property type="entry name" value="STAS_dom_sf"/>
</dbReference>
<comment type="subcellular location">
    <subcellularLocation>
        <location evidence="1">Membrane</location>
        <topology evidence="1">Multi-pass membrane protein</topology>
    </subcellularLocation>
</comment>
<feature type="transmembrane region" description="Helical" evidence="5">
    <location>
        <begin position="182"/>
        <end position="201"/>
    </location>
</feature>
<dbReference type="PANTHER" id="PTHR43310">
    <property type="entry name" value="SULFATE TRANSPORTER YBAR-RELATED"/>
    <property type="match status" value="1"/>
</dbReference>
<dbReference type="InterPro" id="IPR052706">
    <property type="entry name" value="Membrane-Transporter-like"/>
</dbReference>
<dbReference type="PROSITE" id="PS50801">
    <property type="entry name" value="STAS"/>
    <property type="match status" value="1"/>
</dbReference>
<dbReference type="CDD" id="cd07042">
    <property type="entry name" value="STAS_SulP_like_sulfate_transporter"/>
    <property type="match status" value="1"/>
</dbReference>
<dbReference type="EMBL" id="JAUQSX010000005">
    <property type="protein sequence ID" value="MDO7846987.1"/>
    <property type="molecule type" value="Genomic_DNA"/>
</dbReference>
<feature type="transmembrane region" description="Helical" evidence="5">
    <location>
        <begin position="228"/>
        <end position="256"/>
    </location>
</feature>
<protein>
    <submittedName>
        <fullName evidence="7">SulP family inorganic anion transporter</fullName>
    </submittedName>
</protein>
<sequence>MSSISAYLSQYKANAKNEILAGLTTALALVPEVVAFALLAHISPLVGIGSAFVICLITSVFGGRPGLISGAAGSVAVVIVALVEQHGAEYLFLAVILMGLIQIAIGLLKLGKFIRLVPQPVVYGFVNGLAVIIFMAQLEQFKVRDAAGAEHWLTGTALLLMAGLVALTMAIVYFLPRLTKAVPASLVAIVVTSVLVIFGGLQTKAVGDIASIAGGLPSLHLPQVPLNWATLALVLPYAFIMALVGLTESLLTLTVVDEMTDTRGRGNQDCVAQGLANVASGLTGGMGGCAMIGQTMVNLESRGRGRLSGVVAAVALALFVVVGAPVIERLPLAALVGVMFMVVIGTFEWASLRILRRMPRTDVLVMLLVTLVTAISQNLALAVLLGVIVSALAFAWENAKRIRARHHLDAAGAKHYEIYGPLFFGSVQAFGEKFDVATDPAEVIIDFRESRVADMSAIDALHKLTERYHRAGKTLHLRHLSPDCRQLLSNAGALIDVNMEEDPLYVVVGEERAY</sequence>
<evidence type="ECO:0000313" key="7">
    <source>
        <dbReference type="EMBL" id="MDO7846987.1"/>
    </source>
</evidence>
<dbReference type="InterPro" id="IPR011547">
    <property type="entry name" value="SLC26A/SulP_dom"/>
</dbReference>
<reference evidence="7" key="1">
    <citation type="submission" date="2023-07" db="EMBL/GenBank/DDBJ databases">
        <authorList>
            <person name="Kim M.K."/>
        </authorList>
    </citation>
    <scope>NUCLEOTIDE SEQUENCE</scope>
    <source>
        <strain evidence="7">M29</strain>
    </source>
</reference>
<feature type="transmembrane region" description="Helical" evidence="5">
    <location>
        <begin position="158"/>
        <end position="175"/>
    </location>
</feature>
<dbReference type="PANTHER" id="PTHR43310:SF1">
    <property type="entry name" value="SULFATE TRANSPORTER YBAR-RELATED"/>
    <property type="match status" value="1"/>
</dbReference>
<name>A0ABT9AAW9_9BACT</name>
<dbReference type="SUPFAM" id="SSF52091">
    <property type="entry name" value="SpoIIaa-like"/>
    <property type="match status" value="1"/>
</dbReference>
<dbReference type="Pfam" id="PF00916">
    <property type="entry name" value="Sulfate_transp"/>
    <property type="match status" value="1"/>
</dbReference>
<feature type="transmembrane region" description="Helical" evidence="5">
    <location>
        <begin position="363"/>
        <end position="396"/>
    </location>
</feature>
<evidence type="ECO:0000256" key="2">
    <source>
        <dbReference type="ARBA" id="ARBA00022692"/>
    </source>
</evidence>
<proteinExistence type="predicted"/>
<feature type="domain" description="STAS" evidence="6">
    <location>
        <begin position="416"/>
        <end position="514"/>
    </location>
</feature>
<evidence type="ECO:0000256" key="3">
    <source>
        <dbReference type="ARBA" id="ARBA00022989"/>
    </source>
</evidence>
<dbReference type="Pfam" id="PF01740">
    <property type="entry name" value="STAS"/>
    <property type="match status" value="1"/>
</dbReference>
<dbReference type="Proteomes" id="UP001167796">
    <property type="component" value="Unassembled WGS sequence"/>
</dbReference>
<keyword evidence="8" id="KW-1185">Reference proteome</keyword>
<comment type="caution">
    <text evidence="7">The sequence shown here is derived from an EMBL/GenBank/DDBJ whole genome shotgun (WGS) entry which is preliminary data.</text>
</comment>
<evidence type="ECO:0000256" key="4">
    <source>
        <dbReference type="ARBA" id="ARBA00023136"/>
    </source>
</evidence>
<feature type="transmembrane region" description="Helical" evidence="5">
    <location>
        <begin position="307"/>
        <end position="327"/>
    </location>
</feature>
<dbReference type="Gene3D" id="3.30.750.24">
    <property type="entry name" value="STAS domain"/>
    <property type="match status" value="1"/>
</dbReference>
<feature type="transmembrane region" description="Helical" evidence="5">
    <location>
        <begin position="120"/>
        <end position="138"/>
    </location>
</feature>
<evidence type="ECO:0000256" key="5">
    <source>
        <dbReference type="SAM" id="Phobius"/>
    </source>
</evidence>
<dbReference type="RefSeq" id="WP_305011670.1">
    <property type="nucleotide sequence ID" value="NZ_JAUQSX010000005.1"/>
</dbReference>
<accession>A0ABT9AAW9</accession>
<evidence type="ECO:0000259" key="6">
    <source>
        <dbReference type="PROSITE" id="PS50801"/>
    </source>
</evidence>
<feature type="transmembrane region" description="Helical" evidence="5">
    <location>
        <begin position="67"/>
        <end position="84"/>
    </location>
</feature>
<organism evidence="7 8">
    <name type="scientific">Hymenobacter mellowenesis</name>
    <dbReference type="NCBI Taxonomy" id="3063995"/>
    <lineage>
        <taxon>Bacteria</taxon>
        <taxon>Pseudomonadati</taxon>
        <taxon>Bacteroidota</taxon>
        <taxon>Cytophagia</taxon>
        <taxon>Cytophagales</taxon>
        <taxon>Hymenobacteraceae</taxon>
        <taxon>Hymenobacter</taxon>
    </lineage>
</organism>
<feature type="transmembrane region" description="Helical" evidence="5">
    <location>
        <begin position="90"/>
        <end position="108"/>
    </location>
</feature>
<evidence type="ECO:0000256" key="1">
    <source>
        <dbReference type="ARBA" id="ARBA00004141"/>
    </source>
</evidence>